<evidence type="ECO:0000256" key="3">
    <source>
        <dbReference type="ARBA" id="ARBA00022801"/>
    </source>
</evidence>
<evidence type="ECO:0000256" key="2">
    <source>
        <dbReference type="ARBA" id="ARBA00022723"/>
    </source>
</evidence>
<name>A0A9X6RPV7_HYPEX</name>
<evidence type="ECO:0000256" key="8">
    <source>
        <dbReference type="SAM" id="MobiDB-lite"/>
    </source>
</evidence>
<feature type="binding site" evidence="6">
    <location>
        <position position="38"/>
    </location>
    <ligand>
        <name>Zn(2+)</name>
        <dbReference type="ChEBI" id="CHEBI:29105"/>
        <note>catalytic</note>
    </ligand>
</feature>
<dbReference type="GO" id="GO:0008270">
    <property type="term" value="F:zinc ion binding"/>
    <property type="evidence" value="ECO:0007669"/>
    <property type="project" value="UniProtKB-UniRule"/>
</dbReference>
<dbReference type="Pfam" id="PF01400">
    <property type="entry name" value="Astacin"/>
    <property type="match status" value="1"/>
</dbReference>
<dbReference type="PRINTS" id="PR00480">
    <property type="entry name" value="ASTACIN"/>
</dbReference>
<organism evidence="10 11">
    <name type="scientific">Hypsibius exemplaris</name>
    <name type="common">Freshwater tardigrade</name>
    <dbReference type="NCBI Taxonomy" id="2072580"/>
    <lineage>
        <taxon>Eukaryota</taxon>
        <taxon>Metazoa</taxon>
        <taxon>Ecdysozoa</taxon>
        <taxon>Tardigrada</taxon>
        <taxon>Eutardigrada</taxon>
        <taxon>Parachela</taxon>
        <taxon>Hypsibioidea</taxon>
        <taxon>Hypsibiidae</taxon>
        <taxon>Hypsibius</taxon>
    </lineage>
</organism>
<dbReference type="GO" id="GO:0006508">
    <property type="term" value="P:proteolysis"/>
    <property type="evidence" value="ECO:0007669"/>
    <property type="project" value="UniProtKB-KW"/>
</dbReference>
<evidence type="ECO:0000256" key="6">
    <source>
        <dbReference type="PROSITE-ProRule" id="PRU01211"/>
    </source>
</evidence>
<accession>A0A9X6RPV7</accession>
<feature type="region of interest" description="Disordered" evidence="8">
    <location>
        <begin position="189"/>
        <end position="215"/>
    </location>
</feature>
<sequence>MLSGCSSYIGRQRKGAQEVHLAIVCLRTLGLIEHELMHAIGFYHEQSRRDRNTFVDINYSNIKEGDKDQFAIFPDSTTFDLEYDFKSVMHYGEYDFAIDPNVWTIRPKEKYKKTYIGQRNGLSQIDIQKIIIMYNCTEDPDPTIEDLISTIPPTQLKATHMTTRASTAAHSNSASSFPLFPNPIQFDSETKPAPTSTPTVARISETSDDSETDTFTQASAATTKDNLTKRLINVTPAAVANSNNEPRTTTEQPKTGGFLVFAQGPSLWRLPVEDNGDTGTALQIILEKSLTHVAVDCVDHISTGQLRERN</sequence>
<dbReference type="EMBL" id="MTYJ01000838">
    <property type="protein sequence ID" value="OWA55477.1"/>
    <property type="molecule type" value="Genomic_DNA"/>
</dbReference>
<evidence type="ECO:0000256" key="4">
    <source>
        <dbReference type="ARBA" id="ARBA00022833"/>
    </source>
</evidence>
<feature type="binding site" evidence="6">
    <location>
        <position position="34"/>
    </location>
    <ligand>
        <name>Zn(2+)</name>
        <dbReference type="ChEBI" id="CHEBI:29105"/>
        <note>catalytic</note>
    </ligand>
</feature>
<evidence type="ECO:0000313" key="11">
    <source>
        <dbReference type="Proteomes" id="UP000192578"/>
    </source>
</evidence>
<feature type="domain" description="Peptidase M12A" evidence="9">
    <location>
        <begin position="1"/>
        <end position="137"/>
    </location>
</feature>
<dbReference type="EC" id="3.4.24.-" evidence="7"/>
<feature type="active site" evidence="6">
    <location>
        <position position="35"/>
    </location>
</feature>
<dbReference type="InterPro" id="IPR034035">
    <property type="entry name" value="Astacin-like_dom"/>
</dbReference>
<dbReference type="OrthoDB" id="291007at2759"/>
<keyword evidence="5 6" id="KW-0482">Metalloprotease</keyword>
<dbReference type="SUPFAM" id="SSF55486">
    <property type="entry name" value="Metalloproteases ('zincins'), catalytic domain"/>
    <property type="match status" value="1"/>
</dbReference>
<reference evidence="11" key="1">
    <citation type="submission" date="2017-01" db="EMBL/GenBank/DDBJ databases">
        <title>Comparative genomics of anhydrobiosis in the tardigrade Hypsibius dujardini.</title>
        <authorList>
            <person name="Yoshida Y."/>
            <person name="Koutsovoulos G."/>
            <person name="Laetsch D."/>
            <person name="Stevens L."/>
            <person name="Kumar S."/>
            <person name="Horikawa D."/>
            <person name="Ishino K."/>
            <person name="Komine S."/>
            <person name="Tomita M."/>
            <person name="Blaxter M."/>
            <person name="Arakawa K."/>
        </authorList>
    </citation>
    <scope>NUCLEOTIDE SEQUENCE [LARGE SCALE GENOMIC DNA]</scope>
    <source>
        <strain evidence="11">Z151</strain>
    </source>
</reference>
<keyword evidence="1 6" id="KW-0645">Protease</keyword>
<dbReference type="Gene3D" id="3.40.390.10">
    <property type="entry name" value="Collagenase (Catalytic Domain)"/>
    <property type="match status" value="1"/>
</dbReference>
<proteinExistence type="predicted"/>
<dbReference type="PANTHER" id="PTHR10127">
    <property type="entry name" value="DISCOIDIN, CUB, EGF, LAMININ , AND ZINC METALLOPROTEASE DOMAIN CONTAINING"/>
    <property type="match status" value="1"/>
</dbReference>
<dbReference type="PANTHER" id="PTHR10127:SF780">
    <property type="entry name" value="METALLOENDOPEPTIDASE"/>
    <property type="match status" value="1"/>
</dbReference>
<evidence type="ECO:0000259" key="9">
    <source>
        <dbReference type="PROSITE" id="PS51864"/>
    </source>
</evidence>
<protein>
    <recommendedName>
        <fullName evidence="7">Metalloendopeptidase</fullName>
        <ecNumber evidence="7">3.4.24.-</ecNumber>
    </recommendedName>
</protein>
<keyword evidence="3 6" id="KW-0378">Hydrolase</keyword>
<keyword evidence="2 6" id="KW-0479">Metal-binding</keyword>
<evidence type="ECO:0000256" key="1">
    <source>
        <dbReference type="ARBA" id="ARBA00022670"/>
    </source>
</evidence>
<comment type="caution">
    <text evidence="6">Lacks conserved residue(s) required for the propagation of feature annotation.</text>
</comment>
<feature type="binding site" evidence="6">
    <location>
        <position position="44"/>
    </location>
    <ligand>
        <name>Zn(2+)</name>
        <dbReference type="ChEBI" id="CHEBI:29105"/>
        <note>catalytic</note>
    </ligand>
</feature>
<dbReference type="PROSITE" id="PS51864">
    <property type="entry name" value="ASTACIN"/>
    <property type="match status" value="1"/>
</dbReference>
<dbReference type="CDD" id="cd04280">
    <property type="entry name" value="ZnMc_astacin_like"/>
    <property type="match status" value="1"/>
</dbReference>
<evidence type="ECO:0000313" key="10">
    <source>
        <dbReference type="EMBL" id="OWA55477.1"/>
    </source>
</evidence>
<evidence type="ECO:0000256" key="7">
    <source>
        <dbReference type="RuleBase" id="RU361183"/>
    </source>
</evidence>
<gene>
    <name evidence="10" type="ORF">BV898_19864</name>
</gene>
<comment type="caution">
    <text evidence="10">The sequence shown here is derived from an EMBL/GenBank/DDBJ whole genome shotgun (WGS) entry which is preliminary data.</text>
</comment>
<dbReference type="InterPro" id="IPR001506">
    <property type="entry name" value="Peptidase_M12A"/>
</dbReference>
<dbReference type="GO" id="GO:0004222">
    <property type="term" value="F:metalloendopeptidase activity"/>
    <property type="evidence" value="ECO:0007669"/>
    <property type="project" value="UniProtKB-UniRule"/>
</dbReference>
<comment type="cofactor">
    <cofactor evidence="6 7">
        <name>Zn(2+)</name>
        <dbReference type="ChEBI" id="CHEBI:29105"/>
    </cofactor>
    <text evidence="6 7">Binds 1 zinc ion per subunit.</text>
</comment>
<dbReference type="InterPro" id="IPR024079">
    <property type="entry name" value="MetalloPept_cat_dom_sf"/>
</dbReference>
<keyword evidence="11" id="KW-1185">Reference proteome</keyword>
<dbReference type="AlphaFoldDB" id="A0A9X6RPV7"/>
<dbReference type="Proteomes" id="UP000192578">
    <property type="component" value="Unassembled WGS sequence"/>
</dbReference>
<keyword evidence="4 6" id="KW-0862">Zinc</keyword>
<evidence type="ECO:0000256" key="5">
    <source>
        <dbReference type="ARBA" id="ARBA00023049"/>
    </source>
</evidence>